<proteinExistence type="predicted"/>
<reference evidence="1" key="2">
    <citation type="journal article" date="2015" name="Data Brief">
        <title>Shoot transcriptome of the giant reed, Arundo donax.</title>
        <authorList>
            <person name="Barrero R.A."/>
            <person name="Guerrero F.D."/>
            <person name="Moolhuijzen P."/>
            <person name="Goolsby J.A."/>
            <person name="Tidwell J."/>
            <person name="Bellgard S.E."/>
            <person name="Bellgard M.I."/>
        </authorList>
    </citation>
    <scope>NUCLEOTIDE SEQUENCE</scope>
    <source>
        <tissue evidence="1">Shoot tissue taken approximately 20 cm above the soil surface</tissue>
    </source>
</reference>
<dbReference type="AlphaFoldDB" id="A0A0A8Y4L2"/>
<organism evidence="1">
    <name type="scientific">Arundo donax</name>
    <name type="common">Giant reed</name>
    <name type="synonym">Donax arundinaceus</name>
    <dbReference type="NCBI Taxonomy" id="35708"/>
    <lineage>
        <taxon>Eukaryota</taxon>
        <taxon>Viridiplantae</taxon>
        <taxon>Streptophyta</taxon>
        <taxon>Embryophyta</taxon>
        <taxon>Tracheophyta</taxon>
        <taxon>Spermatophyta</taxon>
        <taxon>Magnoliopsida</taxon>
        <taxon>Liliopsida</taxon>
        <taxon>Poales</taxon>
        <taxon>Poaceae</taxon>
        <taxon>PACMAD clade</taxon>
        <taxon>Arundinoideae</taxon>
        <taxon>Arundineae</taxon>
        <taxon>Arundo</taxon>
    </lineage>
</organism>
<accession>A0A0A8Y4L2</accession>
<name>A0A0A8Y4L2_ARUDO</name>
<reference evidence="1" key="1">
    <citation type="submission" date="2014-09" db="EMBL/GenBank/DDBJ databases">
        <authorList>
            <person name="Magalhaes I.L.F."/>
            <person name="Oliveira U."/>
            <person name="Santos F.R."/>
            <person name="Vidigal T.H.D.A."/>
            <person name="Brescovit A.D."/>
            <person name="Santos A.J."/>
        </authorList>
    </citation>
    <scope>NUCLEOTIDE SEQUENCE</scope>
    <source>
        <tissue evidence="1">Shoot tissue taken approximately 20 cm above the soil surface</tissue>
    </source>
</reference>
<sequence length="49" mass="6060">MDGNMLWQQSYLVRVSSWLMRISQYICTLLRQLRLLRCHVYTLYQYCNV</sequence>
<dbReference type="EMBL" id="GBRH01277475">
    <property type="protein sequence ID" value="JAD20420.1"/>
    <property type="molecule type" value="Transcribed_RNA"/>
</dbReference>
<protein>
    <submittedName>
        <fullName evidence="1">Uncharacterized protein</fullName>
    </submittedName>
</protein>
<evidence type="ECO:0000313" key="1">
    <source>
        <dbReference type="EMBL" id="JAD20420.1"/>
    </source>
</evidence>